<organism evidence="1 2">
    <name type="scientific">Dyadobacter chenhuakuii</name>
    <dbReference type="NCBI Taxonomy" id="2909339"/>
    <lineage>
        <taxon>Bacteria</taxon>
        <taxon>Pseudomonadati</taxon>
        <taxon>Bacteroidota</taxon>
        <taxon>Cytophagia</taxon>
        <taxon>Cytophagales</taxon>
        <taxon>Spirosomataceae</taxon>
        <taxon>Dyadobacter</taxon>
    </lineage>
</organism>
<reference evidence="1" key="1">
    <citation type="submission" date="2022-01" db="EMBL/GenBank/DDBJ databases">
        <title>Novel species in genus Dyadobacter.</title>
        <authorList>
            <person name="Ma C."/>
        </authorList>
    </citation>
    <scope>NUCLEOTIDE SEQUENCE</scope>
    <source>
        <strain evidence="1">CY357</strain>
    </source>
</reference>
<accession>A0A9X1QBI9</accession>
<dbReference type="EMBL" id="JAKFFV010000004">
    <property type="protein sequence ID" value="MCF2498410.1"/>
    <property type="molecule type" value="Genomic_DNA"/>
</dbReference>
<name>A0A9X1QBI9_9BACT</name>
<dbReference type="RefSeq" id="WP_235177545.1">
    <property type="nucleotide sequence ID" value="NZ_JAKFFV010000004.1"/>
</dbReference>
<evidence type="ECO:0000313" key="2">
    <source>
        <dbReference type="Proteomes" id="UP001139411"/>
    </source>
</evidence>
<comment type="caution">
    <text evidence="1">The sequence shown here is derived from an EMBL/GenBank/DDBJ whole genome shotgun (WGS) entry which is preliminary data.</text>
</comment>
<gene>
    <name evidence="1" type="ORF">L0661_08835</name>
</gene>
<sequence length="1182" mass="130535">MPDQIEVVKPNNDVIALFQREPVRTVTKAEQVQDLLGQDVLNISVMSVEPLDLSIGQRVTCFGKTYFLNQLPTAQVKGERHFEYDLTFEGPQYTLRKAVFFNADITGFNTSSDFPLTGDCELFLDVLINNLARVFGAGKWVKGQFPTATAKTITFSENNCLAALQTICKEFETEFDIVQGGSTHVLHIRKAGQILGHTYQYGRGYGLYELKRNTVTDSDIVTRLYPFGSNKNLKSNYRNFSQRLRIPDPGYIEDAQAIAAFGIIENTHVWDDIYPHRTGAVTAVAGVNKFVDSTMNFDLFEKGANGTKWILDGQSPKIKFNTGNLAGYEFSLLDKTGYVHGTKTFTLIPYEDERGLKLPNPDHVAFQIQVGDEYVILDIVLPDTYVETAELELLYKAEQYLDQVKNPKVQYALKVDELYLSELAGDGSIVNFYSIGDYLHILDNDLAIDKSSRIIGMRRDVLRPYKYELTIDDTYQVSTIIQIIDKIKDTDKIIKVNDLRDPNRARMGWKTTLELLAMIFDTDGYFDGGKIKPESIETMMLVVGAKSQQFILQDVIFQPNFEGNANVVDVSEGLLIHYALKEEILTWNIQASLHTIPDNAARYIYAKVSKAQFTDGNIIFSTEKIKVDDNATYYHFLIGTLHSVMEGVRWISLTYGATAINGRFIKTGRVQSFDGRTFFDLDLSAIGGYIKFIDSEGNYRDLSDIGAATDRFYELSVIKPLASYVKGKITAWFQPTNPATWPGGEESFHDGDMWFNSGSISVSRRLGGAWTAVSDPETLKSYIKQYTRLGNNKYIQLFTALPIPKYNDGDLWMSEDGLRRSVKDKSLAQSFDPNDWVEPFNFDNTATAIDGGIVTSGTIQLAGDKNAVWAGITGNGITNDSVRFWAGASYINRVTAPFRVKQSGEVIGRTRIEVEGVDGSEADGYKGQAGLAGSETENDTGVRIYAGSDYGGKDDAPFRVSGQGFAWMEKALIGNWTYNAQTGGMVNESGDAYIIARDGSLAVGFTEAMIGPNIFSAVLGGAFKGAALFAANQVGQGHSNIAARFEASGASPGAFGENGDNYAIYSDVGTTLIGEGLINGVRTYKRAINDGATVGVDPTLYDLIVINPSGGVAGIGFLPNHENTLRDGKTVKVVNINDAMSNFFLVGIIRGKQNFRVLGGMAVEITYCDGAWYVFSAYDNDY</sequence>
<dbReference type="AlphaFoldDB" id="A0A9X1QBI9"/>
<proteinExistence type="predicted"/>
<dbReference type="Proteomes" id="UP001139411">
    <property type="component" value="Unassembled WGS sequence"/>
</dbReference>
<evidence type="ECO:0000313" key="1">
    <source>
        <dbReference type="EMBL" id="MCF2498410.1"/>
    </source>
</evidence>
<protein>
    <submittedName>
        <fullName evidence="1">Phage tail protein</fullName>
    </submittedName>
</protein>